<evidence type="ECO:0000313" key="2">
    <source>
        <dbReference type="Proteomes" id="UP000597617"/>
    </source>
</evidence>
<dbReference type="EMBL" id="JADQDQ010000013">
    <property type="protein sequence ID" value="MBF9239496.1"/>
    <property type="molecule type" value="Genomic_DNA"/>
</dbReference>
<evidence type="ECO:0000313" key="1">
    <source>
        <dbReference type="EMBL" id="MBF9239496.1"/>
    </source>
</evidence>
<dbReference type="InterPro" id="IPR022037">
    <property type="entry name" value="DUF3606"/>
</dbReference>
<reference evidence="1 2" key="1">
    <citation type="submission" date="2020-11" db="EMBL/GenBank/DDBJ databases">
        <authorList>
            <person name="Kim M.K."/>
        </authorList>
    </citation>
    <scope>NUCLEOTIDE SEQUENCE [LARGE SCALE GENOMIC DNA]</scope>
    <source>
        <strain evidence="1 2">BT683</strain>
    </source>
</reference>
<dbReference type="Proteomes" id="UP000597617">
    <property type="component" value="Unassembled WGS sequence"/>
</dbReference>
<keyword evidence="2" id="KW-1185">Reference proteome</keyword>
<accession>A0ABS0IMC8</accession>
<name>A0ABS0IMC8_9BACT</name>
<gene>
    <name evidence="1" type="ORF">I2I05_19035</name>
</gene>
<comment type="caution">
    <text evidence="1">The sequence shown here is derived from an EMBL/GenBank/DDBJ whole genome shotgun (WGS) entry which is preliminary data.</text>
</comment>
<organism evidence="1 2">
    <name type="scientific">Hymenobacter jeongseonensis</name>
    <dbReference type="NCBI Taxonomy" id="2791027"/>
    <lineage>
        <taxon>Bacteria</taxon>
        <taxon>Pseudomonadati</taxon>
        <taxon>Bacteroidota</taxon>
        <taxon>Cytophagia</taxon>
        <taxon>Cytophagales</taxon>
        <taxon>Hymenobacteraceae</taxon>
        <taxon>Hymenobacter</taxon>
    </lineage>
</organism>
<sequence>MGLKYSLYTPTESLVIYMKDKRNRQYWCQAFCCTRPQLRDAVAAVGPKAEDVRRYLRGEMPDNQ</sequence>
<protein>
    <submittedName>
        <fullName evidence="1">DUF3606 domain-containing protein</fullName>
    </submittedName>
</protein>
<dbReference type="Pfam" id="PF12244">
    <property type="entry name" value="DUF3606"/>
    <property type="match status" value="1"/>
</dbReference>
<proteinExistence type="predicted"/>